<dbReference type="SUPFAM" id="SSF53448">
    <property type="entry name" value="Nucleotide-diphospho-sugar transferases"/>
    <property type="match status" value="1"/>
</dbReference>
<dbReference type="EMBL" id="WNKW01000001">
    <property type="protein sequence ID" value="MTW31674.1"/>
    <property type="molecule type" value="Genomic_DNA"/>
</dbReference>
<sequence>MSNTHARIAVVIPSYKVTRHILGVIAAIGPEVERIYVVDDRCPDQSGQFVRNQCQDSRVVVLENPVNLGVGGAVMTGYRAAIEHGMDIIVKIDGDGQMDPALIADFVGPILAGEADYTKGNRFYDLEQIGAMPPVRLFGNAMLSLLTKLSSGYWHLFDPTNGYTAIHAEAARHLPFEKISQRYFFETDMLFRLNTLHAVVADVPMDAVYGDEVSNLKVSKIITEFLAKHARNFFKRLFYNYYLRNMSLASIELPLGLLMIFSGLGYGIWHWADSARAGVGTPAGTVMLAALPLLMGLQLVLAFLAYDIASVPRQPLQRKLFRRRARPAPASVSHE</sequence>
<protein>
    <submittedName>
        <fullName evidence="3">Glycosyltransferase</fullName>
    </submittedName>
</protein>
<accession>A0ABW9SLR4</accession>
<comment type="caution">
    <text evidence="3">The sequence shown here is derived from an EMBL/GenBank/DDBJ whole genome shotgun (WGS) entry which is preliminary data.</text>
</comment>
<dbReference type="Gene3D" id="3.90.550.10">
    <property type="entry name" value="Spore Coat Polysaccharide Biosynthesis Protein SpsA, Chain A"/>
    <property type="match status" value="1"/>
</dbReference>
<dbReference type="InterPro" id="IPR001173">
    <property type="entry name" value="Glyco_trans_2-like"/>
</dbReference>
<reference evidence="3 4" key="1">
    <citation type="submission" date="2019-11" db="EMBL/GenBank/DDBJ databases">
        <title>Type strains purchased from KCTC, JCM and DSMZ.</title>
        <authorList>
            <person name="Lu H."/>
        </authorList>
    </citation>
    <scope>NUCLEOTIDE SEQUENCE [LARGE SCALE GENOMIC DNA]</scope>
    <source>
        <strain evidence="3 4">DSM 103461</strain>
    </source>
</reference>
<feature type="domain" description="Glycosyltransferase 2-like" evidence="2">
    <location>
        <begin position="10"/>
        <end position="173"/>
    </location>
</feature>
<gene>
    <name evidence="3" type="ORF">GM655_02415</name>
</gene>
<organism evidence="3 4">
    <name type="scientific">Pseudoduganella danionis</name>
    <dbReference type="NCBI Taxonomy" id="1890295"/>
    <lineage>
        <taxon>Bacteria</taxon>
        <taxon>Pseudomonadati</taxon>
        <taxon>Pseudomonadota</taxon>
        <taxon>Betaproteobacteria</taxon>
        <taxon>Burkholderiales</taxon>
        <taxon>Oxalobacteraceae</taxon>
        <taxon>Telluria group</taxon>
        <taxon>Pseudoduganella</taxon>
    </lineage>
</organism>
<evidence type="ECO:0000256" key="1">
    <source>
        <dbReference type="SAM" id="Phobius"/>
    </source>
</evidence>
<dbReference type="CDD" id="cd04179">
    <property type="entry name" value="DPM_DPG-synthase_like"/>
    <property type="match status" value="1"/>
</dbReference>
<evidence type="ECO:0000313" key="4">
    <source>
        <dbReference type="Proteomes" id="UP000735592"/>
    </source>
</evidence>
<dbReference type="InterPro" id="IPR050256">
    <property type="entry name" value="Glycosyltransferase_2"/>
</dbReference>
<dbReference type="Proteomes" id="UP000735592">
    <property type="component" value="Unassembled WGS sequence"/>
</dbReference>
<keyword evidence="1" id="KW-0472">Membrane</keyword>
<name>A0ABW9SLR4_9BURK</name>
<evidence type="ECO:0000259" key="2">
    <source>
        <dbReference type="Pfam" id="PF00535"/>
    </source>
</evidence>
<dbReference type="InterPro" id="IPR029044">
    <property type="entry name" value="Nucleotide-diphossugar_trans"/>
</dbReference>
<keyword evidence="1" id="KW-0812">Transmembrane</keyword>
<evidence type="ECO:0000313" key="3">
    <source>
        <dbReference type="EMBL" id="MTW31674.1"/>
    </source>
</evidence>
<proteinExistence type="predicted"/>
<keyword evidence="4" id="KW-1185">Reference proteome</keyword>
<keyword evidence="1" id="KW-1133">Transmembrane helix</keyword>
<dbReference type="Pfam" id="PF00535">
    <property type="entry name" value="Glycos_transf_2"/>
    <property type="match status" value="1"/>
</dbReference>
<feature type="transmembrane region" description="Helical" evidence="1">
    <location>
        <begin position="253"/>
        <end position="272"/>
    </location>
</feature>
<dbReference type="PANTHER" id="PTHR48090">
    <property type="entry name" value="UNDECAPRENYL-PHOSPHATE 4-DEOXY-4-FORMAMIDO-L-ARABINOSE TRANSFERASE-RELATED"/>
    <property type="match status" value="1"/>
</dbReference>
<dbReference type="RefSeq" id="WP_155433024.1">
    <property type="nucleotide sequence ID" value="NZ_JBHLXK010000001.1"/>
</dbReference>
<dbReference type="PANTHER" id="PTHR48090:SF6">
    <property type="entry name" value="SLR5056 PROTEIN"/>
    <property type="match status" value="1"/>
</dbReference>
<feature type="transmembrane region" description="Helical" evidence="1">
    <location>
        <begin position="284"/>
        <end position="309"/>
    </location>
</feature>